<dbReference type="AlphaFoldDB" id="A0A381UXN1"/>
<sequence length="82" mass="8994">MDRLLHKKCISCGHDIKATRAEGAFTDTLGKMNTGILAVPLCSSCKEVAKFAPITTDPFVMQAAKDDDEREEKWKRESHGGG</sequence>
<dbReference type="EMBL" id="UINC01007155">
    <property type="protein sequence ID" value="SVA31723.1"/>
    <property type="molecule type" value="Genomic_DNA"/>
</dbReference>
<name>A0A381UXN1_9ZZZZ</name>
<organism evidence="2">
    <name type="scientific">marine metagenome</name>
    <dbReference type="NCBI Taxonomy" id="408172"/>
    <lineage>
        <taxon>unclassified sequences</taxon>
        <taxon>metagenomes</taxon>
        <taxon>ecological metagenomes</taxon>
    </lineage>
</organism>
<evidence type="ECO:0000313" key="2">
    <source>
        <dbReference type="EMBL" id="SVA31723.1"/>
    </source>
</evidence>
<accession>A0A381UXN1</accession>
<feature type="region of interest" description="Disordered" evidence="1">
    <location>
        <begin position="63"/>
        <end position="82"/>
    </location>
</feature>
<gene>
    <name evidence="2" type="ORF">METZ01_LOCUS84577</name>
</gene>
<protein>
    <submittedName>
        <fullName evidence="2">Uncharacterized protein</fullName>
    </submittedName>
</protein>
<proteinExistence type="predicted"/>
<reference evidence="2" key="1">
    <citation type="submission" date="2018-05" db="EMBL/GenBank/DDBJ databases">
        <authorList>
            <person name="Lanie J.A."/>
            <person name="Ng W.-L."/>
            <person name="Kazmierczak K.M."/>
            <person name="Andrzejewski T.M."/>
            <person name="Davidsen T.M."/>
            <person name="Wayne K.J."/>
            <person name="Tettelin H."/>
            <person name="Glass J.I."/>
            <person name="Rusch D."/>
            <person name="Podicherti R."/>
            <person name="Tsui H.-C.T."/>
            <person name="Winkler M.E."/>
        </authorList>
    </citation>
    <scope>NUCLEOTIDE SEQUENCE</scope>
</reference>
<feature type="compositionally biased region" description="Basic and acidic residues" evidence="1">
    <location>
        <begin position="64"/>
        <end position="82"/>
    </location>
</feature>
<evidence type="ECO:0000256" key="1">
    <source>
        <dbReference type="SAM" id="MobiDB-lite"/>
    </source>
</evidence>